<evidence type="ECO:0000256" key="5">
    <source>
        <dbReference type="ARBA" id="ARBA00022801"/>
    </source>
</evidence>
<evidence type="ECO:0000256" key="3">
    <source>
        <dbReference type="ARBA" id="ARBA00022670"/>
    </source>
</evidence>
<comment type="catalytic activity">
    <reaction evidence="1">
        <text>Thiol-dependent hydrolysis of ester, thioester, amide, peptide and isopeptide bonds formed by the C-terminal Gly of ubiquitin (a 76-residue protein attached to proteins as an intracellular targeting signal).</text>
        <dbReference type="EC" id="3.4.19.12"/>
    </reaction>
</comment>
<feature type="compositionally biased region" description="Gly residues" evidence="7">
    <location>
        <begin position="14"/>
        <end position="32"/>
    </location>
</feature>
<feature type="region of interest" description="Disordered" evidence="7">
    <location>
        <begin position="1"/>
        <end position="33"/>
    </location>
</feature>
<feature type="compositionally biased region" description="Basic and acidic residues" evidence="7">
    <location>
        <begin position="1"/>
        <end position="11"/>
    </location>
</feature>
<dbReference type="EC" id="3.4.19.12" evidence="2"/>
<keyword evidence="3" id="KW-0645">Protease</keyword>
<evidence type="ECO:0000313" key="9">
    <source>
        <dbReference type="EMBL" id="KAG2541914.1"/>
    </source>
</evidence>
<evidence type="ECO:0000256" key="6">
    <source>
        <dbReference type="PROSITE-ProRule" id="PRU00331"/>
    </source>
</evidence>
<accession>A0A8T0N4A1</accession>
<dbReference type="Gene3D" id="3.90.70.40">
    <property type="match status" value="1"/>
</dbReference>
<keyword evidence="5 6" id="KW-0378">Hydrolase</keyword>
<evidence type="ECO:0000256" key="7">
    <source>
        <dbReference type="SAM" id="MobiDB-lite"/>
    </source>
</evidence>
<dbReference type="PROSITE" id="PS50957">
    <property type="entry name" value="JOSEPHIN"/>
    <property type="match status" value="1"/>
</dbReference>
<dbReference type="GO" id="GO:0004843">
    <property type="term" value="F:cysteine-type deubiquitinase activity"/>
    <property type="evidence" value="ECO:0007669"/>
    <property type="project" value="UniProtKB-EC"/>
</dbReference>
<evidence type="ECO:0000259" key="8">
    <source>
        <dbReference type="PROSITE" id="PS50957"/>
    </source>
</evidence>
<name>A0A8T0N4A1_PANVG</name>
<dbReference type="InterPro" id="IPR006155">
    <property type="entry name" value="Josephin"/>
</dbReference>
<reference evidence="9" key="1">
    <citation type="submission" date="2020-05" db="EMBL/GenBank/DDBJ databases">
        <title>WGS assembly of Panicum virgatum.</title>
        <authorList>
            <person name="Lovell J.T."/>
            <person name="Jenkins J."/>
            <person name="Shu S."/>
            <person name="Juenger T.E."/>
            <person name="Schmutz J."/>
        </authorList>
    </citation>
    <scope>NUCLEOTIDE SEQUENCE</scope>
    <source>
        <strain evidence="9">AP13</strain>
    </source>
</reference>
<dbReference type="EMBL" id="CM029054">
    <property type="protein sequence ID" value="KAG2541914.1"/>
    <property type="molecule type" value="Genomic_DNA"/>
</dbReference>
<feature type="domain" description="Josephin" evidence="8">
    <location>
        <begin position="32"/>
        <end position="206"/>
    </location>
</feature>
<sequence>MEPGAKSEAKQGEAGSGAVGGGGGGGGGGGSGTKVYHERQRLQFCLLHALNNLMQEKECFTRAELDRIAGNLVLSDPNKDQWTPLSLIFRPHHNVLTGNYDVNVLITALEARKKKVVWHDRRKGASSIDLDGEALVGLMINVPIRRFRGLWTGRHWVAIRSIDGVWFNLDSDLSEPKQFKDKENVIAFLDSSLSQGGELMIVLQDE</sequence>
<dbReference type="InterPro" id="IPR040053">
    <property type="entry name" value="JOSD1/2"/>
</dbReference>
<protein>
    <recommendedName>
        <fullName evidence="2">ubiquitinyl hydrolase 1</fullName>
        <ecNumber evidence="2">3.4.19.12</ecNumber>
    </recommendedName>
</protein>
<dbReference type="PANTHER" id="PTHR13291:SF0">
    <property type="entry name" value="JOSEPHIN-LIKE PROTEIN"/>
    <property type="match status" value="1"/>
</dbReference>
<gene>
    <name evidence="9" type="ORF">PVAP13_9NG663600</name>
</gene>
<keyword evidence="10" id="KW-1185">Reference proteome</keyword>
<comment type="caution">
    <text evidence="9">The sequence shown here is derived from an EMBL/GenBank/DDBJ whole genome shotgun (WGS) entry which is preliminary data.</text>
</comment>
<feature type="active site" evidence="6">
    <location>
        <position position="155"/>
    </location>
</feature>
<dbReference type="GO" id="GO:0016579">
    <property type="term" value="P:protein deubiquitination"/>
    <property type="evidence" value="ECO:0007669"/>
    <property type="project" value="InterPro"/>
</dbReference>
<dbReference type="PANTHER" id="PTHR13291">
    <property type="entry name" value="JOSEPHIN 1, 2"/>
    <property type="match status" value="1"/>
</dbReference>
<dbReference type="OrthoDB" id="422700at2759"/>
<dbReference type="Pfam" id="PF02099">
    <property type="entry name" value="Josephin"/>
    <property type="match status" value="1"/>
</dbReference>
<keyword evidence="4" id="KW-0833">Ubl conjugation pathway</keyword>
<dbReference type="Proteomes" id="UP000823388">
    <property type="component" value="Chromosome 9N"/>
</dbReference>
<feature type="active site" evidence="6">
    <location>
        <position position="45"/>
    </location>
</feature>
<dbReference type="AlphaFoldDB" id="A0A8T0N4A1"/>
<evidence type="ECO:0000256" key="2">
    <source>
        <dbReference type="ARBA" id="ARBA00012759"/>
    </source>
</evidence>
<evidence type="ECO:0000313" key="10">
    <source>
        <dbReference type="Proteomes" id="UP000823388"/>
    </source>
</evidence>
<proteinExistence type="predicted"/>
<organism evidence="9 10">
    <name type="scientific">Panicum virgatum</name>
    <name type="common">Blackwell switchgrass</name>
    <dbReference type="NCBI Taxonomy" id="38727"/>
    <lineage>
        <taxon>Eukaryota</taxon>
        <taxon>Viridiplantae</taxon>
        <taxon>Streptophyta</taxon>
        <taxon>Embryophyta</taxon>
        <taxon>Tracheophyta</taxon>
        <taxon>Spermatophyta</taxon>
        <taxon>Magnoliopsida</taxon>
        <taxon>Liliopsida</taxon>
        <taxon>Poales</taxon>
        <taxon>Poaceae</taxon>
        <taxon>PACMAD clade</taxon>
        <taxon>Panicoideae</taxon>
        <taxon>Panicodae</taxon>
        <taxon>Paniceae</taxon>
        <taxon>Panicinae</taxon>
        <taxon>Panicum</taxon>
        <taxon>Panicum sect. Hiantes</taxon>
    </lineage>
</organism>
<dbReference type="SMART" id="SM01246">
    <property type="entry name" value="Josephin"/>
    <property type="match status" value="1"/>
</dbReference>
<dbReference type="GO" id="GO:0006508">
    <property type="term" value="P:proteolysis"/>
    <property type="evidence" value="ECO:0007669"/>
    <property type="project" value="UniProtKB-KW"/>
</dbReference>
<evidence type="ECO:0000256" key="1">
    <source>
        <dbReference type="ARBA" id="ARBA00000707"/>
    </source>
</evidence>
<evidence type="ECO:0000256" key="4">
    <source>
        <dbReference type="ARBA" id="ARBA00022786"/>
    </source>
</evidence>
<feature type="active site" evidence="6">
    <location>
        <position position="170"/>
    </location>
</feature>